<keyword evidence="3" id="KW-1185">Reference proteome</keyword>
<reference evidence="2 3" key="1">
    <citation type="journal article" date="2016" name="Mol. Biol. Evol.">
        <title>Comparative Genomics of Early-Diverging Mushroom-Forming Fungi Provides Insights into the Origins of Lignocellulose Decay Capabilities.</title>
        <authorList>
            <person name="Nagy L.G."/>
            <person name="Riley R."/>
            <person name="Tritt A."/>
            <person name="Adam C."/>
            <person name="Daum C."/>
            <person name="Floudas D."/>
            <person name="Sun H."/>
            <person name="Yadav J.S."/>
            <person name="Pangilinan J."/>
            <person name="Larsson K.H."/>
            <person name="Matsuura K."/>
            <person name="Barry K."/>
            <person name="Labutti K."/>
            <person name="Kuo R."/>
            <person name="Ohm R.A."/>
            <person name="Bhattacharya S.S."/>
            <person name="Shirouzu T."/>
            <person name="Yoshinaga Y."/>
            <person name="Martin F.M."/>
            <person name="Grigoriev I.V."/>
            <person name="Hibbett D.S."/>
        </authorList>
    </citation>
    <scope>NUCLEOTIDE SEQUENCE [LARGE SCALE GENOMIC DNA]</scope>
    <source>
        <strain evidence="2 3">L-15889</strain>
    </source>
</reference>
<dbReference type="STRING" id="1314783.A0A165PBK9"/>
<sequence>MGSSADSKVCHAFRIDEPRLHSLVARIRNWVFTRGYALTSKIIRRIMDPISILPMRSAFSTRLASTGFNFNFYSIFVPDVLHEFELGVWKAIFIHLLRLLHAEGKDRIQILNERFRRVPTFGRSTIRRFSRNVSGLKQMAGRDLEDILQCVMPAFEAMLPPPHDDIVMTLLFTLAFWHGLAKLRLHTEETLAIFHGITWELGRTTRKFTATTCEVYDTRELPTEEAARGRCKAALQAKKSSKSKGKASSRTANSSGSAPKRKLLNLRTAKWHSLGDYPWSVPWYGTHDVGNTQQGEQEHRRVKRFYIRTNKNKAARQIARRQRREQILRRLLHKDQQRRAEHAAAQQVNTQSPSDCSSGQPPLQSQRMYDRPRNGTLIQQAATRRGAALQLSEDDPLPFHTSPKDRYHMSASERHRDNIFRWANAPGNRDDPALKNFLPNLKDHLLSRLTGRVYDGDEDTFGSDEHSTIQFVNDNIYFHKALRINYTTYDMRRAQDSINPRRQADIMLLAPYEDDGDSQANAHPYWYARVIGIFHVNVKHRGLLSRSKEVQRMDVLWIRWFGRDTSAPGGFKARRLHRVGFIAHDEPNAFGFLDPAQVLRASHLIPGFAYGKTTEYLQPSIARQPEDKDEDYVYYYVGMFVDRDMLMRYLGGAVGHKGLPSNRITIQHLLDKVKRFIHRCAQTQSIRYLKDSLNDVLLDKLWADAQSSGANEQSHADPTGEDSEGSDADAELVAPASDEEDFGYEWEYPEDRSEGTPSEETDTEELDEQDYAQLGLEEDHDQEEDGEDYAPL</sequence>
<protein>
    <submittedName>
        <fullName evidence="2">Uncharacterized protein</fullName>
    </submittedName>
</protein>
<feature type="region of interest" description="Disordered" evidence="1">
    <location>
        <begin position="708"/>
        <end position="792"/>
    </location>
</feature>
<feature type="compositionally biased region" description="Polar residues" evidence="1">
    <location>
        <begin position="348"/>
        <end position="367"/>
    </location>
</feature>
<evidence type="ECO:0000313" key="2">
    <source>
        <dbReference type="EMBL" id="KZT68005.1"/>
    </source>
</evidence>
<feature type="compositionally biased region" description="Acidic residues" evidence="1">
    <location>
        <begin position="737"/>
        <end position="748"/>
    </location>
</feature>
<organism evidence="2 3">
    <name type="scientific">Daedalea quercina L-15889</name>
    <dbReference type="NCBI Taxonomy" id="1314783"/>
    <lineage>
        <taxon>Eukaryota</taxon>
        <taxon>Fungi</taxon>
        <taxon>Dikarya</taxon>
        <taxon>Basidiomycota</taxon>
        <taxon>Agaricomycotina</taxon>
        <taxon>Agaricomycetes</taxon>
        <taxon>Polyporales</taxon>
        <taxon>Fomitopsis</taxon>
    </lineage>
</organism>
<feature type="compositionally biased region" description="Acidic residues" evidence="1">
    <location>
        <begin position="719"/>
        <end position="730"/>
    </location>
</feature>
<dbReference type="OrthoDB" id="3208495at2759"/>
<accession>A0A165PBK9</accession>
<name>A0A165PBK9_9APHY</name>
<feature type="region of interest" description="Disordered" evidence="1">
    <location>
        <begin position="335"/>
        <end position="371"/>
    </location>
</feature>
<dbReference type="AlphaFoldDB" id="A0A165PBK9"/>
<feature type="region of interest" description="Disordered" evidence="1">
    <location>
        <begin position="232"/>
        <end position="261"/>
    </location>
</feature>
<dbReference type="EMBL" id="KV429071">
    <property type="protein sequence ID" value="KZT68005.1"/>
    <property type="molecule type" value="Genomic_DNA"/>
</dbReference>
<feature type="region of interest" description="Disordered" evidence="1">
    <location>
        <begin position="383"/>
        <end position="410"/>
    </location>
</feature>
<evidence type="ECO:0000313" key="3">
    <source>
        <dbReference type="Proteomes" id="UP000076727"/>
    </source>
</evidence>
<dbReference type="Proteomes" id="UP000076727">
    <property type="component" value="Unassembled WGS sequence"/>
</dbReference>
<gene>
    <name evidence="2" type="ORF">DAEQUDRAFT_728551</name>
</gene>
<proteinExistence type="predicted"/>
<evidence type="ECO:0000256" key="1">
    <source>
        <dbReference type="SAM" id="MobiDB-lite"/>
    </source>
</evidence>
<feature type="compositionally biased region" description="Acidic residues" evidence="1">
    <location>
        <begin position="757"/>
        <end position="792"/>
    </location>
</feature>